<reference evidence="1" key="2">
    <citation type="submission" date="2025-03" db="EMBL/GenBank/DDBJ databases">
        <authorList>
            <consortium name="ELIXIR-Norway"/>
            <consortium name="Elixir Norway"/>
        </authorList>
    </citation>
    <scope>NUCLEOTIDE SEQUENCE</scope>
</reference>
<name>A0AC59Z557_RANTA</name>
<sequence length="77" mass="8297">MERSQEGELLLAETSLPTGGDLCSPTRSQPGLSSSGDQHPRQSGPVNQPLNVARRRGRDRDRAGAGPWAGRRQSRSC</sequence>
<proteinExistence type="predicted"/>
<dbReference type="EMBL" id="OX596108">
    <property type="protein sequence ID" value="CAN0232578.1"/>
    <property type="molecule type" value="Genomic_DNA"/>
</dbReference>
<gene>
    <name evidence="1" type="ORF">MRATA1EN22A_LOCUS14047</name>
</gene>
<evidence type="ECO:0000313" key="2">
    <source>
        <dbReference type="Proteomes" id="UP001162501"/>
    </source>
</evidence>
<evidence type="ECO:0000313" key="1">
    <source>
        <dbReference type="EMBL" id="CAN0232578.1"/>
    </source>
</evidence>
<accession>A0AC59Z557</accession>
<protein>
    <submittedName>
        <fullName evidence="1">Uncharacterized protein</fullName>
    </submittedName>
</protein>
<dbReference type="Proteomes" id="UP001162501">
    <property type="component" value="Chromosome 24"/>
</dbReference>
<reference evidence="1" key="1">
    <citation type="submission" date="2023-05" db="EMBL/GenBank/DDBJ databases">
        <authorList>
            <consortium name="ELIXIR-Norway"/>
        </authorList>
    </citation>
    <scope>NUCLEOTIDE SEQUENCE</scope>
</reference>
<organism evidence="1 2">
    <name type="scientific">Rangifer tarandus platyrhynchus</name>
    <name type="common">Svalbard reindeer</name>
    <dbReference type="NCBI Taxonomy" id="3082113"/>
    <lineage>
        <taxon>Eukaryota</taxon>
        <taxon>Metazoa</taxon>
        <taxon>Chordata</taxon>
        <taxon>Craniata</taxon>
        <taxon>Vertebrata</taxon>
        <taxon>Euteleostomi</taxon>
        <taxon>Mammalia</taxon>
        <taxon>Eutheria</taxon>
        <taxon>Laurasiatheria</taxon>
        <taxon>Artiodactyla</taxon>
        <taxon>Ruminantia</taxon>
        <taxon>Pecora</taxon>
        <taxon>Cervidae</taxon>
        <taxon>Odocoileinae</taxon>
        <taxon>Rangifer</taxon>
    </lineage>
</organism>